<sequence length="420" mass="49458">MFDQAFTKRNLARQIRKSDFITHKDLIKEDIKKSLISDAVDFSETSLFSPNDFKTKKVKGKPVYFLDQLHKELVLRKATENIQRTYKKKQSDRDIIVKQISSLVKEGIAYKLYKLDIMSFYESINRDYLLDKIDSEPSINYRTKLLVDNFVTQFNKSGNTGLPRGMSISATLSEIFLSDFDSYIKSHEHVFYYARFVDDIIIITSSKEGKGFENEIKQQLPKGLKLNSTKSKKKVISLNTAKKEDSYKVKKKVRYQFEYLGYHFSILPPPIKNNPHCFRGLNIDIAESKQKKIKTRIIKSFVYYYKFGDFNLLLDRIKLLTSNFSLLDKKKNIQVMSGLYYNYKRIDIDSSESIRALDKTLKYYTHTNPKICKGINHSLTKIQKRKLASYSFELGFRNRKRVYFTPTRQSKLQRTWRDDK</sequence>
<keyword evidence="3" id="KW-1185">Reference proteome</keyword>
<accession>A0AAN0LR94</accession>
<dbReference type="AlphaFoldDB" id="A0AAN0LR94"/>
<keyword evidence="2" id="KW-0808">Transferase</keyword>
<dbReference type="GO" id="GO:0003964">
    <property type="term" value="F:RNA-directed DNA polymerase activity"/>
    <property type="evidence" value="ECO:0007669"/>
    <property type="project" value="UniProtKB-KW"/>
</dbReference>
<evidence type="ECO:0000259" key="1">
    <source>
        <dbReference type="PROSITE" id="PS50878"/>
    </source>
</evidence>
<dbReference type="Proteomes" id="UP001441914">
    <property type="component" value="Chromosome 1"/>
</dbReference>
<dbReference type="PROSITE" id="PS50878">
    <property type="entry name" value="RT_POL"/>
    <property type="match status" value="1"/>
</dbReference>
<gene>
    <name evidence="2" type="primary">drt3a</name>
    <name evidence="2" type="ORF">QYQ95_08880</name>
</gene>
<dbReference type="InterPro" id="IPR000477">
    <property type="entry name" value="RT_dom"/>
</dbReference>
<keyword evidence="2" id="KW-0548">Nucleotidyltransferase</keyword>
<proteinExistence type="predicted"/>
<reference evidence="2 3" key="1">
    <citation type="journal article" date="2024" name="Elife">
        <title>Polysaccharide breakdown products drive degradation-dispersal cycles of foraging bacteria through changes in metabolism and motility.</title>
        <authorList>
            <person name="Stubbusch A.K."/>
            <person name="Keegstra J.M."/>
            <person name="Schwartzman J."/>
            <person name="Pontrelli S."/>
            <person name="Clerc E.E."/>
            <person name="Stocker R."/>
            <person name="Magnabosco C."/>
            <person name="Schubert O.T."/>
            <person name="Ackermann M."/>
            <person name="D'Souza G.G."/>
        </authorList>
    </citation>
    <scope>NUCLEOTIDE SEQUENCE [LARGE SCALE GENOMIC DNA]</scope>
    <source>
        <strain evidence="2 3">ZF270</strain>
    </source>
</reference>
<organism evidence="2 3">
    <name type="scientific">Vibrio cyclitrophicus ZF270</name>
    <dbReference type="NCBI Taxonomy" id="1136176"/>
    <lineage>
        <taxon>Bacteria</taxon>
        <taxon>Pseudomonadati</taxon>
        <taxon>Pseudomonadota</taxon>
        <taxon>Gammaproteobacteria</taxon>
        <taxon>Vibrionales</taxon>
        <taxon>Vibrionaceae</taxon>
        <taxon>Vibrio</taxon>
    </lineage>
</organism>
<dbReference type="CDD" id="cd01646">
    <property type="entry name" value="RT_Bac_retron_I"/>
    <property type="match status" value="1"/>
</dbReference>
<dbReference type="Pfam" id="PF00078">
    <property type="entry name" value="RVT_1"/>
    <property type="match status" value="1"/>
</dbReference>
<keyword evidence="2" id="KW-0695">RNA-directed DNA polymerase</keyword>
<dbReference type="EMBL" id="CP135176">
    <property type="protein sequence ID" value="WZS84612.1"/>
    <property type="molecule type" value="Genomic_DNA"/>
</dbReference>
<evidence type="ECO:0000313" key="2">
    <source>
        <dbReference type="EMBL" id="WZS84612.1"/>
    </source>
</evidence>
<feature type="domain" description="Reverse transcriptase" evidence="1">
    <location>
        <begin position="1"/>
        <end position="264"/>
    </location>
</feature>
<evidence type="ECO:0000313" key="3">
    <source>
        <dbReference type="Proteomes" id="UP001441914"/>
    </source>
</evidence>
<dbReference type="RefSeq" id="WP_016792383.1">
    <property type="nucleotide sequence ID" value="NZ_AIDR02000018.1"/>
</dbReference>
<dbReference type="NCBIfam" id="NF041747">
    <property type="entry name" value="Drt3a"/>
    <property type="match status" value="1"/>
</dbReference>
<name>A0AAN0LR94_9VIBR</name>
<protein>
    <submittedName>
        <fullName evidence="2">Antiviral reverse transcriptase Drt3a</fullName>
    </submittedName>
</protein>